<dbReference type="EMBL" id="CADCTY010001560">
    <property type="protein sequence ID" value="CAA9375818.1"/>
    <property type="molecule type" value="Genomic_DNA"/>
</dbReference>
<dbReference type="Pfam" id="PF08239">
    <property type="entry name" value="SH3_3"/>
    <property type="match status" value="1"/>
</dbReference>
<gene>
    <name evidence="4" type="ORF">AVDCRST_MAG94-4533</name>
</gene>
<feature type="compositionally biased region" description="Low complexity" evidence="1">
    <location>
        <begin position="58"/>
        <end position="69"/>
    </location>
</feature>
<evidence type="ECO:0000313" key="4">
    <source>
        <dbReference type="EMBL" id="CAA9375818.1"/>
    </source>
</evidence>
<feature type="compositionally biased region" description="Polar residues" evidence="1">
    <location>
        <begin position="76"/>
        <end position="90"/>
    </location>
</feature>
<sequence>MPQPPNPTEGQFFTLQPVLPPEPKATIHWGLPLALGLLALPLLMFGFGFSQQQTPATTAAISPTATPFISPEPSPSVASQQDATTPQPEASATLPLAVTTSVPATSLSSDPATLPIARIQSLGVAANFRAAPSLQSQVLGVLLHSDLVELTPDRRVQQDGVVWVPVRWRGQSGWLASNFLGDSIHAQP</sequence>
<dbReference type="AlphaFoldDB" id="A0A6J4N5W7"/>
<proteinExistence type="predicted"/>
<name>A0A6J4N5W7_9CYAN</name>
<keyword evidence="2" id="KW-0472">Membrane</keyword>
<organism evidence="4">
    <name type="scientific">uncultured Leptolyngbya sp</name>
    <dbReference type="NCBI Taxonomy" id="332963"/>
    <lineage>
        <taxon>Bacteria</taxon>
        <taxon>Bacillati</taxon>
        <taxon>Cyanobacteriota</taxon>
        <taxon>Cyanophyceae</taxon>
        <taxon>Leptolyngbyales</taxon>
        <taxon>Leptolyngbyaceae</taxon>
        <taxon>Leptolyngbya group</taxon>
        <taxon>Leptolyngbya</taxon>
        <taxon>environmental samples</taxon>
    </lineage>
</organism>
<dbReference type="InterPro" id="IPR003646">
    <property type="entry name" value="SH3-like_bac-type"/>
</dbReference>
<keyword evidence="2" id="KW-0812">Transmembrane</keyword>
<reference evidence="4" key="1">
    <citation type="submission" date="2020-02" db="EMBL/GenBank/DDBJ databases">
        <authorList>
            <person name="Meier V. D."/>
        </authorList>
    </citation>
    <scope>NUCLEOTIDE SEQUENCE</scope>
    <source>
        <strain evidence="4">AVDCRST_MAG94</strain>
    </source>
</reference>
<dbReference type="Gene3D" id="2.30.30.40">
    <property type="entry name" value="SH3 Domains"/>
    <property type="match status" value="1"/>
</dbReference>
<evidence type="ECO:0000256" key="2">
    <source>
        <dbReference type="SAM" id="Phobius"/>
    </source>
</evidence>
<evidence type="ECO:0000259" key="3">
    <source>
        <dbReference type="Pfam" id="PF08239"/>
    </source>
</evidence>
<protein>
    <recommendedName>
        <fullName evidence="3">SH3b domain-containing protein</fullName>
    </recommendedName>
</protein>
<keyword evidence="2" id="KW-1133">Transmembrane helix</keyword>
<accession>A0A6J4N5W7</accession>
<feature type="region of interest" description="Disordered" evidence="1">
    <location>
        <begin position="58"/>
        <end position="91"/>
    </location>
</feature>
<evidence type="ECO:0000256" key="1">
    <source>
        <dbReference type="SAM" id="MobiDB-lite"/>
    </source>
</evidence>
<feature type="domain" description="SH3b" evidence="3">
    <location>
        <begin position="125"/>
        <end position="180"/>
    </location>
</feature>
<feature type="transmembrane region" description="Helical" evidence="2">
    <location>
        <begin position="27"/>
        <end position="49"/>
    </location>
</feature>